<name>A0A2G2W586_CAPBA</name>
<dbReference type="PANTHER" id="PTHR24559">
    <property type="entry name" value="TRANSPOSON TY3-I GAG-POL POLYPROTEIN"/>
    <property type="match status" value="1"/>
</dbReference>
<accession>A0A2G2W586</accession>
<evidence type="ECO:0000313" key="2">
    <source>
        <dbReference type="Proteomes" id="UP000224567"/>
    </source>
</evidence>
<organism evidence="1 2">
    <name type="scientific">Capsicum baccatum</name>
    <name type="common">Peruvian pepper</name>
    <dbReference type="NCBI Taxonomy" id="33114"/>
    <lineage>
        <taxon>Eukaryota</taxon>
        <taxon>Viridiplantae</taxon>
        <taxon>Streptophyta</taxon>
        <taxon>Embryophyta</taxon>
        <taxon>Tracheophyta</taxon>
        <taxon>Spermatophyta</taxon>
        <taxon>Magnoliopsida</taxon>
        <taxon>eudicotyledons</taxon>
        <taxon>Gunneridae</taxon>
        <taxon>Pentapetalae</taxon>
        <taxon>asterids</taxon>
        <taxon>lamiids</taxon>
        <taxon>Solanales</taxon>
        <taxon>Solanaceae</taxon>
        <taxon>Solanoideae</taxon>
        <taxon>Capsiceae</taxon>
        <taxon>Capsicum</taxon>
    </lineage>
</organism>
<comment type="caution">
    <text evidence="1">The sequence shown here is derived from an EMBL/GenBank/DDBJ whole genome shotgun (WGS) entry which is preliminary data.</text>
</comment>
<keyword evidence="2" id="KW-1185">Reference proteome</keyword>
<dbReference type="STRING" id="33114.A0A2G2W586"/>
<sequence length="232" mass="27509">MELDEEDKSDDVADENVDEVEGTVDDMTAIVPFEWSGSITFIGRFRQYSTKPRLFQIIDEDPVKKMENQLIEESCTEYHREFLKKTKHSLWLNQDFFIILSFKKSKNVYPKKASQSGMNPEHLQLTKKECDKLLEFGLIQPSDSHWSCEVFYVNKHAEQTRGKLCLVINYQPLNHFRLNDKFPIPNKLTLFSHLAKDIHFSKFDLKFRFWKLGIHLEDRSKMAFCIPDHHYQ</sequence>
<evidence type="ECO:0008006" key="3">
    <source>
        <dbReference type="Google" id="ProtNLM"/>
    </source>
</evidence>
<dbReference type="EMBL" id="MLFT02000008">
    <property type="protein sequence ID" value="PHT40383.1"/>
    <property type="molecule type" value="Genomic_DNA"/>
</dbReference>
<dbReference type="Gene3D" id="3.10.10.10">
    <property type="entry name" value="HIV Type 1 Reverse Transcriptase, subunit A, domain 1"/>
    <property type="match status" value="1"/>
</dbReference>
<proteinExistence type="predicted"/>
<dbReference type="InterPro" id="IPR053134">
    <property type="entry name" value="RNA-dir_DNA_polymerase"/>
</dbReference>
<gene>
    <name evidence="1" type="ORF">CQW23_19237</name>
</gene>
<dbReference type="SUPFAM" id="SSF56672">
    <property type="entry name" value="DNA/RNA polymerases"/>
    <property type="match status" value="1"/>
</dbReference>
<dbReference type="PANTHER" id="PTHR24559:SF450">
    <property type="entry name" value="RNA-DIRECTED DNA POLYMERASE HOMOLOG"/>
    <property type="match status" value="1"/>
</dbReference>
<dbReference type="Proteomes" id="UP000224567">
    <property type="component" value="Unassembled WGS sequence"/>
</dbReference>
<protein>
    <recommendedName>
        <fullName evidence="3">Reverse transcriptase domain-containing protein</fullName>
    </recommendedName>
</protein>
<evidence type="ECO:0000313" key="1">
    <source>
        <dbReference type="EMBL" id="PHT40383.1"/>
    </source>
</evidence>
<reference evidence="1 2" key="1">
    <citation type="journal article" date="2017" name="Genome Biol.">
        <title>New reference genome sequences of hot pepper reveal the massive evolution of plant disease-resistance genes by retroduplication.</title>
        <authorList>
            <person name="Kim S."/>
            <person name="Park J."/>
            <person name="Yeom S.I."/>
            <person name="Kim Y.M."/>
            <person name="Seo E."/>
            <person name="Kim K.T."/>
            <person name="Kim M.S."/>
            <person name="Lee J.M."/>
            <person name="Cheong K."/>
            <person name="Shin H.S."/>
            <person name="Kim S.B."/>
            <person name="Han K."/>
            <person name="Lee J."/>
            <person name="Park M."/>
            <person name="Lee H.A."/>
            <person name="Lee H.Y."/>
            <person name="Lee Y."/>
            <person name="Oh S."/>
            <person name="Lee J.H."/>
            <person name="Choi E."/>
            <person name="Choi E."/>
            <person name="Lee S.E."/>
            <person name="Jeon J."/>
            <person name="Kim H."/>
            <person name="Choi G."/>
            <person name="Song H."/>
            <person name="Lee J."/>
            <person name="Lee S.C."/>
            <person name="Kwon J.K."/>
            <person name="Lee H.Y."/>
            <person name="Koo N."/>
            <person name="Hong Y."/>
            <person name="Kim R.W."/>
            <person name="Kang W.H."/>
            <person name="Huh J.H."/>
            <person name="Kang B.C."/>
            <person name="Yang T.J."/>
            <person name="Lee Y.H."/>
            <person name="Bennetzen J.L."/>
            <person name="Choi D."/>
        </authorList>
    </citation>
    <scope>NUCLEOTIDE SEQUENCE [LARGE SCALE GENOMIC DNA]</scope>
    <source>
        <strain evidence="2">cv. PBC81</strain>
    </source>
</reference>
<dbReference type="OrthoDB" id="1914518at2759"/>
<reference evidence="2" key="2">
    <citation type="journal article" date="2017" name="J. Anim. Genet.">
        <title>Multiple reference genome sequences of hot pepper reveal the massive evolution of plant disease resistance genes by retroduplication.</title>
        <authorList>
            <person name="Kim S."/>
            <person name="Park J."/>
            <person name="Yeom S.-I."/>
            <person name="Kim Y.-M."/>
            <person name="Seo E."/>
            <person name="Kim K.-T."/>
            <person name="Kim M.-S."/>
            <person name="Lee J.M."/>
            <person name="Cheong K."/>
            <person name="Shin H.-S."/>
            <person name="Kim S.-B."/>
            <person name="Han K."/>
            <person name="Lee J."/>
            <person name="Park M."/>
            <person name="Lee H.-A."/>
            <person name="Lee H.-Y."/>
            <person name="Lee Y."/>
            <person name="Oh S."/>
            <person name="Lee J.H."/>
            <person name="Choi E."/>
            <person name="Choi E."/>
            <person name="Lee S.E."/>
            <person name="Jeon J."/>
            <person name="Kim H."/>
            <person name="Choi G."/>
            <person name="Song H."/>
            <person name="Lee J."/>
            <person name="Lee S.-C."/>
            <person name="Kwon J.-K."/>
            <person name="Lee H.-Y."/>
            <person name="Koo N."/>
            <person name="Hong Y."/>
            <person name="Kim R.W."/>
            <person name="Kang W.-H."/>
            <person name="Huh J.H."/>
            <person name="Kang B.-C."/>
            <person name="Yang T.-J."/>
            <person name="Lee Y.-H."/>
            <person name="Bennetzen J.L."/>
            <person name="Choi D."/>
        </authorList>
    </citation>
    <scope>NUCLEOTIDE SEQUENCE [LARGE SCALE GENOMIC DNA]</scope>
    <source>
        <strain evidence="2">cv. PBC81</strain>
    </source>
</reference>
<dbReference type="AlphaFoldDB" id="A0A2G2W586"/>
<dbReference type="InterPro" id="IPR043502">
    <property type="entry name" value="DNA/RNA_pol_sf"/>
</dbReference>